<evidence type="ECO:0000313" key="2">
    <source>
        <dbReference type="Proteomes" id="UP001157502"/>
    </source>
</evidence>
<comment type="caution">
    <text evidence="1">The sequence shown here is derived from an EMBL/GenBank/DDBJ whole genome shotgun (WGS) entry which is preliminary data.</text>
</comment>
<dbReference type="Proteomes" id="UP001157502">
    <property type="component" value="Chromosome 33"/>
</dbReference>
<proteinExistence type="predicted"/>
<evidence type="ECO:0000313" key="1">
    <source>
        <dbReference type="EMBL" id="KAJ7987202.1"/>
    </source>
</evidence>
<reference evidence="1" key="1">
    <citation type="submission" date="2021-05" db="EMBL/GenBank/DDBJ databases">
        <authorList>
            <person name="Pan Q."/>
            <person name="Jouanno E."/>
            <person name="Zahm M."/>
            <person name="Klopp C."/>
            <person name="Cabau C."/>
            <person name="Louis A."/>
            <person name="Berthelot C."/>
            <person name="Parey E."/>
            <person name="Roest Crollius H."/>
            <person name="Montfort J."/>
            <person name="Robinson-Rechavi M."/>
            <person name="Bouchez O."/>
            <person name="Lampietro C."/>
            <person name="Lopez Roques C."/>
            <person name="Donnadieu C."/>
            <person name="Postlethwait J."/>
            <person name="Bobe J."/>
            <person name="Dillon D."/>
            <person name="Chandos A."/>
            <person name="von Hippel F."/>
            <person name="Guiguen Y."/>
        </authorList>
    </citation>
    <scope>NUCLEOTIDE SEQUENCE</scope>
    <source>
        <strain evidence="1">YG-Jan2019</strain>
    </source>
</reference>
<protein>
    <submittedName>
        <fullName evidence="1">Uncharacterized protein</fullName>
    </submittedName>
</protein>
<keyword evidence="2" id="KW-1185">Reference proteome</keyword>
<sequence>MSCKIVMVNGKTVPGKSLTASLETEDKKDTFGEQVGLDQKFEPQKRDNEEYEAAQNSEENSASQEEDVDREKDQNLEAAQDESESDEDVDEHLEANVGEADEMSNLDEAVEDLPNEEVVE</sequence>
<organism evidence="1 2">
    <name type="scientific">Dallia pectoralis</name>
    <name type="common">Alaska blackfish</name>
    <dbReference type="NCBI Taxonomy" id="75939"/>
    <lineage>
        <taxon>Eukaryota</taxon>
        <taxon>Metazoa</taxon>
        <taxon>Chordata</taxon>
        <taxon>Craniata</taxon>
        <taxon>Vertebrata</taxon>
        <taxon>Euteleostomi</taxon>
        <taxon>Actinopterygii</taxon>
        <taxon>Neopterygii</taxon>
        <taxon>Teleostei</taxon>
        <taxon>Protacanthopterygii</taxon>
        <taxon>Esociformes</taxon>
        <taxon>Umbridae</taxon>
        <taxon>Dallia</taxon>
    </lineage>
</organism>
<accession>A0ACC2F768</accession>
<name>A0ACC2F768_DALPE</name>
<gene>
    <name evidence="1" type="ORF">DPEC_G00336300</name>
</gene>
<dbReference type="EMBL" id="CM055760">
    <property type="protein sequence ID" value="KAJ7987202.1"/>
    <property type="molecule type" value="Genomic_DNA"/>
</dbReference>